<protein>
    <submittedName>
        <fullName evidence="2">Gp052</fullName>
    </submittedName>
</protein>
<dbReference type="Proteomes" id="UP000001057">
    <property type="component" value="Segment"/>
</dbReference>
<accession>D4P7S0</accession>
<feature type="transmembrane region" description="Helical" evidence="1">
    <location>
        <begin position="14"/>
        <end position="34"/>
    </location>
</feature>
<evidence type="ECO:0000313" key="2">
    <source>
        <dbReference type="EMBL" id="ADD81050.1"/>
    </source>
</evidence>
<dbReference type="EMBL" id="GU580942">
    <property type="protein sequence ID" value="ADD81050.1"/>
    <property type="molecule type" value="Genomic_DNA"/>
</dbReference>
<evidence type="ECO:0000256" key="1">
    <source>
        <dbReference type="SAM" id="Phobius"/>
    </source>
</evidence>
<proteinExistence type="predicted"/>
<keyword evidence="3" id="KW-1185">Reference proteome</keyword>
<dbReference type="KEGG" id="vg:18559762"/>
<dbReference type="OrthoDB" id="37766at10239"/>
<keyword evidence="1" id="KW-0472">Membrane</keyword>
<dbReference type="GeneID" id="18559762"/>
<dbReference type="RefSeq" id="YP_009012633.1">
    <property type="nucleotide sequence ID" value="NC_023694.1"/>
</dbReference>
<sequence>MSAFNEFLRNSPEWIFYISFAGPLLVLSILVPIFDRRRKKVKAIRQAHKTGLIQKRSERHPNLDRSGIMVTKVSTCKDVPSDYFDRVSEFRASL</sequence>
<evidence type="ECO:0000313" key="3">
    <source>
        <dbReference type="Proteomes" id="UP000001057"/>
    </source>
</evidence>
<keyword evidence="1" id="KW-0812">Transmembrane</keyword>
<reference evidence="2 3" key="1">
    <citation type="journal article" date="2011" name="Appl. Environ. Microbiol.">
        <title>Genomic and functional analyses of Rhodococcus equi phages ReqiPepy6, ReqiPoco6, ReqiPine5, and ReqiDocB7.</title>
        <authorList>
            <person name="Summer E.J."/>
            <person name="Liu M."/>
            <person name="Gill J.J."/>
            <person name="Grant M."/>
            <person name="Chan-Cortes T.N."/>
            <person name="Ferguson L."/>
            <person name="Janes C."/>
            <person name="Lange K."/>
            <person name="Bertoli M."/>
            <person name="Moore C."/>
            <person name="Orchard R.C."/>
            <person name="Cohen N."/>
            <person name="Young R."/>
        </authorList>
    </citation>
    <scope>NUCLEOTIDE SEQUENCE [LARGE SCALE GENOMIC DNA]</scope>
</reference>
<organism evidence="2 3">
    <name type="scientific">Rhodococcus phage ReqiPoco6</name>
    <dbReference type="NCBI Taxonomy" id="691964"/>
    <lineage>
        <taxon>Viruses</taxon>
        <taxon>Duplodnaviria</taxon>
        <taxon>Heunggongvirae</taxon>
        <taxon>Uroviricota</taxon>
        <taxon>Caudoviricetes</taxon>
        <taxon>Pepyhexavirus</taxon>
        <taxon>Pepyhexavirus poco6</taxon>
    </lineage>
</organism>
<keyword evidence="1" id="KW-1133">Transmembrane helix</keyword>
<name>D4P7S0_9CAUD</name>
<gene>
    <name evidence="2" type="ORF">Poco6gene052</name>
</gene>